<dbReference type="Gene3D" id="1.10.3020.10">
    <property type="entry name" value="alpha-amino acid ester hydrolase ( Helical cap domain)"/>
    <property type="match status" value="1"/>
</dbReference>
<proteinExistence type="predicted"/>
<keyword evidence="1 4" id="KW-0378">Hydrolase</keyword>
<feature type="domain" description="Xaa-Pro dipeptidyl-peptidase C-terminal" evidence="3">
    <location>
        <begin position="361"/>
        <end position="620"/>
    </location>
</feature>
<dbReference type="InterPro" id="IPR050585">
    <property type="entry name" value="Xaa-Pro_dipeptidyl-ppase/CocE"/>
</dbReference>
<gene>
    <name evidence="4" type="ORF">DUE52_25430</name>
</gene>
<dbReference type="InterPro" id="IPR005674">
    <property type="entry name" value="CocE/Ser_esterase"/>
</dbReference>
<dbReference type="InterPro" id="IPR000383">
    <property type="entry name" value="Xaa-Pro-like_dom"/>
</dbReference>
<organism evidence="4 5">
    <name type="scientific">Larkinella punicea</name>
    <dbReference type="NCBI Taxonomy" id="2315727"/>
    <lineage>
        <taxon>Bacteria</taxon>
        <taxon>Pseudomonadati</taxon>
        <taxon>Bacteroidota</taxon>
        <taxon>Cytophagia</taxon>
        <taxon>Cytophagales</taxon>
        <taxon>Spirosomataceae</taxon>
        <taxon>Larkinella</taxon>
    </lineage>
</organism>
<dbReference type="Gene3D" id="3.40.50.1820">
    <property type="entry name" value="alpha/beta hydrolase"/>
    <property type="match status" value="1"/>
</dbReference>
<evidence type="ECO:0000256" key="1">
    <source>
        <dbReference type="ARBA" id="ARBA00022801"/>
    </source>
</evidence>
<dbReference type="InterPro" id="IPR008979">
    <property type="entry name" value="Galactose-bd-like_sf"/>
</dbReference>
<comment type="caution">
    <text evidence="4">The sequence shown here is derived from an EMBL/GenBank/DDBJ whole genome shotgun (WGS) entry which is preliminary data.</text>
</comment>
<dbReference type="InterPro" id="IPR029058">
    <property type="entry name" value="AB_hydrolase_fold"/>
</dbReference>
<name>A0A368JG52_9BACT</name>
<accession>A0A368JG52</accession>
<feature type="chain" id="PRO_5016713045" evidence="2">
    <location>
        <begin position="24"/>
        <end position="621"/>
    </location>
</feature>
<dbReference type="OrthoDB" id="319764at2"/>
<dbReference type="Pfam" id="PF02129">
    <property type="entry name" value="Peptidase_S15"/>
    <property type="match status" value="1"/>
</dbReference>
<dbReference type="SUPFAM" id="SSF53474">
    <property type="entry name" value="alpha/beta-Hydrolases"/>
    <property type="match status" value="1"/>
</dbReference>
<evidence type="ECO:0000259" key="3">
    <source>
        <dbReference type="SMART" id="SM00939"/>
    </source>
</evidence>
<dbReference type="Pfam" id="PF08530">
    <property type="entry name" value="PepX_C"/>
    <property type="match status" value="1"/>
</dbReference>
<dbReference type="GO" id="GO:0008239">
    <property type="term" value="F:dipeptidyl-peptidase activity"/>
    <property type="evidence" value="ECO:0007669"/>
    <property type="project" value="InterPro"/>
</dbReference>
<evidence type="ECO:0000313" key="5">
    <source>
        <dbReference type="Proteomes" id="UP000253383"/>
    </source>
</evidence>
<dbReference type="InterPro" id="IPR013736">
    <property type="entry name" value="Xaa-Pro_dipept_C"/>
</dbReference>
<dbReference type="AlphaFoldDB" id="A0A368JG52"/>
<dbReference type="PANTHER" id="PTHR43056">
    <property type="entry name" value="PEPTIDASE S9 PROLYL OLIGOPEPTIDASE"/>
    <property type="match status" value="1"/>
</dbReference>
<keyword evidence="2" id="KW-0732">Signal</keyword>
<dbReference type="PANTHER" id="PTHR43056:SF10">
    <property type="entry name" value="COCE_NOND FAMILY, PUTATIVE (AFU_ORTHOLOGUE AFUA_7G00600)-RELATED"/>
    <property type="match status" value="1"/>
</dbReference>
<keyword evidence="5" id="KW-1185">Reference proteome</keyword>
<protein>
    <submittedName>
        <fullName evidence="4">CocE/NonD family hydrolase</fullName>
    </submittedName>
</protein>
<dbReference type="RefSeq" id="WP_114408897.1">
    <property type="nucleotide sequence ID" value="NZ_QOWE01000025.1"/>
</dbReference>
<evidence type="ECO:0000256" key="2">
    <source>
        <dbReference type="SAM" id="SignalP"/>
    </source>
</evidence>
<dbReference type="Proteomes" id="UP000253383">
    <property type="component" value="Unassembled WGS sequence"/>
</dbReference>
<feature type="signal peptide" evidence="2">
    <location>
        <begin position="1"/>
        <end position="23"/>
    </location>
</feature>
<dbReference type="NCBIfam" id="TIGR00976">
    <property type="entry name" value="CocE_NonD"/>
    <property type="match status" value="1"/>
</dbReference>
<reference evidence="4 5" key="1">
    <citation type="submission" date="2018-07" db="EMBL/GenBank/DDBJ databases">
        <title>Genome analysis of Larkinella rosea.</title>
        <authorList>
            <person name="Zhou Z."/>
            <person name="Wang G."/>
        </authorList>
    </citation>
    <scope>NUCLEOTIDE SEQUENCE [LARGE SCALE GENOMIC DNA]</scope>
    <source>
        <strain evidence="5">zzj9</strain>
    </source>
</reference>
<dbReference type="EMBL" id="QOWE01000025">
    <property type="protein sequence ID" value="RCR66648.1"/>
    <property type="molecule type" value="Genomic_DNA"/>
</dbReference>
<dbReference type="SUPFAM" id="SSF49785">
    <property type="entry name" value="Galactose-binding domain-like"/>
    <property type="match status" value="1"/>
</dbReference>
<dbReference type="SMART" id="SM00939">
    <property type="entry name" value="PepX_C"/>
    <property type="match status" value="1"/>
</dbReference>
<evidence type="ECO:0000313" key="4">
    <source>
        <dbReference type="EMBL" id="RCR66648.1"/>
    </source>
</evidence>
<sequence length="621" mass="70777">MKIRFLVIYFVVLAVRSFAQAPAANPFIKENYTKVEYQIPMRDGVRLFTAVYVPKDISAEKKYPVLMQRTPYSCRPYGADQFPTRRFGPSEFVMKDKYIFVYQDVRGRWMSEGIFQEMTPQIANKKAKTDVDESTDTYDTVDWLIKNIPNNNGKVGQWGISYPGFYASVGALSGHPALVASSPQAPMADLWRDDSYHNGVFLIPHNFNFYPYFTNRTDGKPTKTAATTEFNYGTEDGYEFFLNLGPMKNSQKPELYGGKDPYWNGNLAHPNYDEFWQSRNILPHLKDIKHAVMIVGGWYDAEDLHGIFKTYSAIEKQNPGIYNILVAGPWTHGGWNDTGEQLGSVSFGEKTGPYFQENIERKFFAYFLKGEGDAKFPEAQVFETGTNQWRSFDAWPPKTAVEKSLYLLPGGKLAFEAPAANTGFSEFISDPAKPVPFTETISLDMNRDYMVEDQRFAARRPDVLVFQTDVLDKDVTLAGNLLANLKVSTTGTDADWMVKLIDVYPGDAKDNTNTAKNEKMSSFQQMIRHDAFRGKFREDKTKPKPFKPGEITAVNYELIDVLHTFKKGHRIMVQVQSTMFPLYDRNPQKFVPNIHNASEADFQKATHRVYGSSFLKVRVVE</sequence>
<dbReference type="Gene3D" id="2.60.120.260">
    <property type="entry name" value="Galactose-binding domain-like"/>
    <property type="match status" value="1"/>
</dbReference>